<dbReference type="PANTHER" id="PTHR30204">
    <property type="entry name" value="REDOX-CYCLING DRUG-SENSING TRANSCRIPTIONAL ACTIVATOR SOXR"/>
    <property type="match status" value="1"/>
</dbReference>
<evidence type="ECO:0000259" key="3">
    <source>
        <dbReference type="PROSITE" id="PS51746"/>
    </source>
</evidence>
<organism evidence="4 5">
    <name type="scientific">Actinoalloteichus caeruleus DSM 43889</name>
    <dbReference type="NCBI Taxonomy" id="1120930"/>
    <lineage>
        <taxon>Bacteria</taxon>
        <taxon>Bacillati</taxon>
        <taxon>Actinomycetota</taxon>
        <taxon>Actinomycetes</taxon>
        <taxon>Pseudonocardiales</taxon>
        <taxon>Pseudonocardiaceae</taxon>
        <taxon>Actinoalloteichus</taxon>
        <taxon>Actinoalloteichus cyanogriseus</taxon>
    </lineage>
</organism>
<evidence type="ECO:0000313" key="5">
    <source>
        <dbReference type="Proteomes" id="UP000791080"/>
    </source>
</evidence>
<dbReference type="PROSITE" id="PS00552">
    <property type="entry name" value="HTH_MERR_1"/>
    <property type="match status" value="1"/>
</dbReference>
<dbReference type="Gene3D" id="3.60.40.10">
    <property type="entry name" value="PPM-type phosphatase domain"/>
    <property type="match status" value="1"/>
</dbReference>
<dbReference type="InterPro" id="IPR001932">
    <property type="entry name" value="PPM-type_phosphatase-like_dom"/>
</dbReference>
<dbReference type="Gene3D" id="1.10.1660.10">
    <property type="match status" value="1"/>
</dbReference>
<dbReference type="Pfam" id="PF13411">
    <property type="entry name" value="MerR_1"/>
    <property type="match status" value="1"/>
</dbReference>
<dbReference type="SMART" id="SM00422">
    <property type="entry name" value="HTH_MERR"/>
    <property type="match status" value="1"/>
</dbReference>
<comment type="caution">
    <text evidence="4">The sequence shown here is derived from an EMBL/GenBank/DDBJ whole genome shotgun (WGS) entry which is preliminary data.</text>
</comment>
<feature type="domain" description="PPM-type phosphatase" evidence="3">
    <location>
        <begin position="124"/>
        <end position="355"/>
    </location>
</feature>
<dbReference type="PROSITE" id="PS50937">
    <property type="entry name" value="HTH_MERR_2"/>
    <property type="match status" value="1"/>
</dbReference>
<dbReference type="PANTHER" id="PTHR30204:SF97">
    <property type="entry name" value="MERR FAMILY REGULATORY PROTEIN"/>
    <property type="match status" value="1"/>
</dbReference>
<dbReference type="InterPro" id="IPR036457">
    <property type="entry name" value="PPM-type-like_dom_sf"/>
</dbReference>
<name>A0ABT1JJY4_ACTCY</name>
<accession>A0ABT1JJY4</accession>
<dbReference type="InterPro" id="IPR000551">
    <property type="entry name" value="MerR-type_HTH_dom"/>
</dbReference>
<dbReference type="SUPFAM" id="SSF46955">
    <property type="entry name" value="Putative DNA-binding domain"/>
    <property type="match status" value="1"/>
</dbReference>
<reference evidence="4 5" key="1">
    <citation type="submission" date="2022-06" db="EMBL/GenBank/DDBJ databases">
        <title>Genomic Encyclopedia of Type Strains, Phase I: the one thousand microbial genomes (KMG-I) project.</title>
        <authorList>
            <person name="Kyrpides N."/>
        </authorList>
    </citation>
    <scope>NUCLEOTIDE SEQUENCE [LARGE SCALE GENOMIC DNA]</scope>
    <source>
        <strain evidence="4 5">DSM 43889</strain>
    </source>
</reference>
<dbReference type="SMART" id="SM00331">
    <property type="entry name" value="PP2C_SIG"/>
    <property type="match status" value="1"/>
</dbReference>
<evidence type="ECO:0000259" key="2">
    <source>
        <dbReference type="PROSITE" id="PS50937"/>
    </source>
</evidence>
<gene>
    <name evidence="4" type="ORF">G443_003096</name>
</gene>
<dbReference type="EMBL" id="AUBJ02000001">
    <property type="protein sequence ID" value="MCP2332826.1"/>
    <property type="molecule type" value="Genomic_DNA"/>
</dbReference>
<protein>
    <submittedName>
        <fullName evidence="4">Protein phosphatase</fullName>
    </submittedName>
</protein>
<dbReference type="InterPro" id="IPR009061">
    <property type="entry name" value="DNA-bd_dom_put_sf"/>
</dbReference>
<evidence type="ECO:0000256" key="1">
    <source>
        <dbReference type="ARBA" id="ARBA00023125"/>
    </source>
</evidence>
<feature type="domain" description="HTH merR-type" evidence="2">
    <location>
        <begin position="3"/>
        <end position="73"/>
    </location>
</feature>
<keyword evidence="1" id="KW-0238">DNA-binding</keyword>
<dbReference type="SMART" id="SM00332">
    <property type="entry name" value="PP2Cc"/>
    <property type="match status" value="1"/>
</dbReference>
<proteinExistence type="predicted"/>
<keyword evidence="5" id="KW-1185">Reference proteome</keyword>
<dbReference type="SUPFAM" id="SSF81606">
    <property type="entry name" value="PP2C-like"/>
    <property type="match status" value="1"/>
</dbReference>
<dbReference type="PROSITE" id="PS51746">
    <property type="entry name" value="PPM_2"/>
    <property type="match status" value="1"/>
</dbReference>
<sequence length="359" mass="38218">MAGLSIGEFARASGLTPKALRLYDELGLLRPARVASWSGYRSYDRDQLDRARLVASLRGLGMPLARIRVVADLPPAAAATEVASYWRQVEADTAARRQLATHLVRRLTRKDNGMPTEARGWLLDSATHVDGGPVRPNNQDVVFAGRRLQVVADGFGAPGSDRTASAAAVEALRVLDRAEGHGDVAVVLGDAVSNAAEAVREFGSSAPELAEAGTTVTAMLWSGSRFALAHIGDSRAYLLRDGEFSQLTHDHTFVQSLVDEGRLTAEEAAAHPRRAALLRALTLPGTGDPDFHLREARPGDRYLLCTDGLHAVIPEPRLRGALLAAGTPTQTVNRLGELVRQAGAPDNTACAVTDVLGPP</sequence>
<dbReference type="Proteomes" id="UP000791080">
    <property type="component" value="Unassembled WGS sequence"/>
</dbReference>
<dbReference type="CDD" id="cd00143">
    <property type="entry name" value="PP2Cc"/>
    <property type="match status" value="1"/>
</dbReference>
<dbReference type="CDD" id="cd01107">
    <property type="entry name" value="HTH_BmrR"/>
    <property type="match status" value="1"/>
</dbReference>
<evidence type="ECO:0000313" key="4">
    <source>
        <dbReference type="EMBL" id="MCP2332826.1"/>
    </source>
</evidence>
<dbReference type="RefSeq" id="WP_026417734.1">
    <property type="nucleotide sequence ID" value="NZ_AUBJ02000001.1"/>
</dbReference>
<dbReference type="Pfam" id="PF13672">
    <property type="entry name" value="PP2C_2"/>
    <property type="match status" value="1"/>
</dbReference>
<dbReference type="InterPro" id="IPR047057">
    <property type="entry name" value="MerR_fam"/>
</dbReference>